<feature type="region of interest" description="Disordered" evidence="7">
    <location>
        <begin position="248"/>
        <end position="267"/>
    </location>
</feature>
<keyword evidence="6" id="KW-0479">Metal-binding</keyword>
<sequence>MLRVRPNGVPLHHLMAEKPDEKDDLPTTVAQQAPGPSAPSAVLEPLPVATPDTCVICLDTITEKAVACPCRHDQFDFHCLGAWLQRQQVCPLCKRHVTSIRFGGVSEGNKLGTRIFHLPEPPAATEPASLASRGRRHGTSTTFDPRLGTAPRPSTTRHRPVRQPARPSRNNHRGSTNDTATTIVDFRRQVYRQGLYSLHVGTNRISRYRNLTPESFSNDQQLQSRARKWIRRELGVFDFLNANDNVTSTPSSSVVNGGGGSRNPVTADRRANNADFLLEYVVAILRSIDLKGSSGQAEELLKDFFGRENARLFLHELESWLRSPYEHLSDWDRAVQYPVPVEVESDQEINETAPNRRHRRPTSPPPPPPTSLFAPRERQRREHHHQRRGGHHHHHHPATSSTAGTAGTSAVTTTTTSAVPEWFSRRFVLGHRRENHRIRPS</sequence>
<organism evidence="9 10">
    <name type="scientific">Knufia peltigerae</name>
    <dbReference type="NCBI Taxonomy" id="1002370"/>
    <lineage>
        <taxon>Eukaryota</taxon>
        <taxon>Fungi</taxon>
        <taxon>Dikarya</taxon>
        <taxon>Ascomycota</taxon>
        <taxon>Pezizomycotina</taxon>
        <taxon>Eurotiomycetes</taxon>
        <taxon>Chaetothyriomycetidae</taxon>
        <taxon>Chaetothyriales</taxon>
        <taxon>Trichomeriaceae</taxon>
        <taxon>Knufia</taxon>
    </lineage>
</organism>
<comment type="caution">
    <text evidence="9">The sequence shown here is derived from an EMBL/GenBank/DDBJ whole genome shotgun (WGS) entry which is preliminary data.</text>
</comment>
<name>A0AA38Y5N4_9EURO</name>
<evidence type="ECO:0000256" key="2">
    <source>
        <dbReference type="ARBA" id="ARBA00012483"/>
    </source>
</evidence>
<dbReference type="GO" id="GO:0006513">
    <property type="term" value="P:protein monoubiquitination"/>
    <property type="evidence" value="ECO:0007669"/>
    <property type="project" value="TreeGrafter"/>
</dbReference>
<feature type="region of interest" description="Disordered" evidence="7">
    <location>
        <begin position="1"/>
        <end position="44"/>
    </location>
</feature>
<dbReference type="GO" id="GO:0000209">
    <property type="term" value="P:protein polyubiquitination"/>
    <property type="evidence" value="ECO:0007669"/>
    <property type="project" value="TreeGrafter"/>
</dbReference>
<keyword evidence="10" id="KW-1185">Reference proteome</keyword>
<dbReference type="EC" id="2.3.2.27" evidence="2"/>
<dbReference type="InterPro" id="IPR013083">
    <property type="entry name" value="Znf_RING/FYVE/PHD"/>
</dbReference>
<accession>A0AA38Y5N4</accession>
<evidence type="ECO:0000256" key="5">
    <source>
        <dbReference type="ARBA" id="ARBA00023163"/>
    </source>
</evidence>
<keyword evidence="3" id="KW-0808">Transferase</keyword>
<evidence type="ECO:0000313" key="10">
    <source>
        <dbReference type="Proteomes" id="UP001172681"/>
    </source>
</evidence>
<feature type="compositionally biased region" description="Low complexity" evidence="7">
    <location>
        <begin position="30"/>
        <end position="41"/>
    </location>
</feature>
<dbReference type="AlphaFoldDB" id="A0AA38Y5N4"/>
<evidence type="ECO:0000256" key="6">
    <source>
        <dbReference type="PROSITE-ProRule" id="PRU00175"/>
    </source>
</evidence>
<dbReference type="PANTHER" id="PTHR46077">
    <property type="entry name" value="E3 UBIQUITIN-PROTEIN LIGASE TOPORS"/>
    <property type="match status" value="1"/>
</dbReference>
<dbReference type="Proteomes" id="UP001172681">
    <property type="component" value="Unassembled WGS sequence"/>
</dbReference>
<evidence type="ECO:0000256" key="1">
    <source>
        <dbReference type="ARBA" id="ARBA00000900"/>
    </source>
</evidence>
<feature type="domain" description="RING-type" evidence="8">
    <location>
        <begin position="54"/>
        <end position="94"/>
    </location>
</feature>
<feature type="compositionally biased region" description="Basic and acidic residues" evidence="7">
    <location>
        <begin position="14"/>
        <end position="25"/>
    </location>
</feature>
<dbReference type="PANTHER" id="PTHR46077:SF1">
    <property type="entry name" value="TOP1 BINDING ARGININE_SERINE RICH PROTEIN, E3 UBIQUITIN LIGASE"/>
    <property type="match status" value="1"/>
</dbReference>
<proteinExistence type="predicted"/>
<feature type="region of interest" description="Disordered" evidence="7">
    <location>
        <begin position="342"/>
        <end position="417"/>
    </location>
</feature>
<evidence type="ECO:0000256" key="7">
    <source>
        <dbReference type="SAM" id="MobiDB-lite"/>
    </source>
</evidence>
<feature type="region of interest" description="Disordered" evidence="7">
    <location>
        <begin position="118"/>
        <end position="180"/>
    </location>
</feature>
<dbReference type="GO" id="GO:0061630">
    <property type="term" value="F:ubiquitin protein ligase activity"/>
    <property type="evidence" value="ECO:0007669"/>
    <property type="project" value="UniProtKB-EC"/>
</dbReference>
<dbReference type="EMBL" id="JAPDRN010000030">
    <property type="protein sequence ID" value="KAJ9636120.1"/>
    <property type="molecule type" value="Genomic_DNA"/>
</dbReference>
<dbReference type="Pfam" id="PF13639">
    <property type="entry name" value="zf-RING_2"/>
    <property type="match status" value="1"/>
</dbReference>
<feature type="compositionally biased region" description="Basic residues" evidence="7">
    <location>
        <begin position="381"/>
        <end position="397"/>
    </location>
</feature>
<dbReference type="PROSITE" id="PS50089">
    <property type="entry name" value="ZF_RING_2"/>
    <property type="match status" value="1"/>
</dbReference>
<keyword evidence="4" id="KW-0805">Transcription regulation</keyword>
<protein>
    <recommendedName>
        <fullName evidence="2">RING-type E3 ubiquitin transferase</fullName>
        <ecNumber evidence="2">2.3.2.27</ecNumber>
    </recommendedName>
</protein>
<dbReference type="InterPro" id="IPR001841">
    <property type="entry name" value="Znf_RING"/>
</dbReference>
<keyword evidence="5" id="KW-0804">Transcription</keyword>
<gene>
    <name evidence="9" type="ORF">H2204_005392</name>
</gene>
<dbReference type="GO" id="GO:0008270">
    <property type="term" value="F:zinc ion binding"/>
    <property type="evidence" value="ECO:0007669"/>
    <property type="project" value="UniProtKB-KW"/>
</dbReference>
<evidence type="ECO:0000313" key="9">
    <source>
        <dbReference type="EMBL" id="KAJ9636120.1"/>
    </source>
</evidence>
<evidence type="ECO:0000256" key="3">
    <source>
        <dbReference type="ARBA" id="ARBA00022679"/>
    </source>
</evidence>
<reference evidence="9" key="1">
    <citation type="submission" date="2022-10" db="EMBL/GenBank/DDBJ databases">
        <title>Culturing micro-colonial fungi from biological soil crusts in the Mojave desert and describing Neophaeococcomyces mojavensis, and introducing the new genera and species Taxawa tesnikishii.</title>
        <authorList>
            <person name="Kurbessoian T."/>
            <person name="Stajich J.E."/>
        </authorList>
    </citation>
    <scope>NUCLEOTIDE SEQUENCE</scope>
    <source>
        <strain evidence="9">TK_35</strain>
    </source>
</reference>
<evidence type="ECO:0000256" key="4">
    <source>
        <dbReference type="ARBA" id="ARBA00023015"/>
    </source>
</evidence>
<comment type="catalytic activity">
    <reaction evidence="1">
        <text>S-ubiquitinyl-[E2 ubiquitin-conjugating enzyme]-L-cysteine + [acceptor protein]-L-lysine = [E2 ubiquitin-conjugating enzyme]-L-cysteine + N(6)-ubiquitinyl-[acceptor protein]-L-lysine.</text>
        <dbReference type="EC" id="2.3.2.27"/>
    </reaction>
</comment>
<dbReference type="Gene3D" id="3.30.40.10">
    <property type="entry name" value="Zinc/RING finger domain, C3HC4 (zinc finger)"/>
    <property type="match status" value="1"/>
</dbReference>
<dbReference type="SMART" id="SM00184">
    <property type="entry name" value="RING"/>
    <property type="match status" value="1"/>
</dbReference>
<evidence type="ECO:0000259" key="8">
    <source>
        <dbReference type="PROSITE" id="PS50089"/>
    </source>
</evidence>
<keyword evidence="6" id="KW-0863">Zinc-finger</keyword>
<feature type="compositionally biased region" description="Low complexity" evidence="7">
    <location>
        <begin position="398"/>
        <end position="417"/>
    </location>
</feature>
<dbReference type="SUPFAM" id="SSF57850">
    <property type="entry name" value="RING/U-box"/>
    <property type="match status" value="1"/>
</dbReference>
<keyword evidence="6" id="KW-0862">Zinc</keyword>